<evidence type="ECO:0000256" key="17">
    <source>
        <dbReference type="ARBA" id="ARBA00023264"/>
    </source>
</evidence>
<evidence type="ECO:0000256" key="4">
    <source>
        <dbReference type="ARBA" id="ARBA00005189"/>
    </source>
</evidence>
<comment type="similarity">
    <text evidence="5">Belongs to the CDS family.</text>
</comment>
<keyword evidence="17" id="KW-1208">Phospholipid metabolism</keyword>
<evidence type="ECO:0000256" key="7">
    <source>
        <dbReference type="ARBA" id="ARBA00019373"/>
    </source>
</evidence>
<reference evidence="25 26" key="1">
    <citation type="submission" date="2023-03" db="EMBL/GenBank/DDBJ databases">
        <title>Paludisphaera mucosa sp. nov. a novel planctomycete from northern fen.</title>
        <authorList>
            <person name="Ivanova A."/>
        </authorList>
    </citation>
    <scope>NUCLEOTIDE SEQUENCE [LARGE SCALE GENOMIC DNA]</scope>
    <source>
        <strain evidence="25 26">Pla2</strain>
    </source>
</reference>
<evidence type="ECO:0000256" key="9">
    <source>
        <dbReference type="ARBA" id="ARBA00022516"/>
    </source>
</evidence>
<comment type="catalytic activity">
    <reaction evidence="1">
        <text>a 1,2-diacyl-sn-glycero-3-phosphate + CTP + H(+) = a CDP-1,2-diacyl-sn-glycerol + diphosphate</text>
        <dbReference type="Rhea" id="RHEA:16229"/>
        <dbReference type="ChEBI" id="CHEBI:15378"/>
        <dbReference type="ChEBI" id="CHEBI:33019"/>
        <dbReference type="ChEBI" id="CHEBI:37563"/>
        <dbReference type="ChEBI" id="CHEBI:58332"/>
        <dbReference type="ChEBI" id="CHEBI:58608"/>
        <dbReference type="EC" id="2.7.7.41"/>
    </reaction>
</comment>
<evidence type="ECO:0000256" key="2">
    <source>
        <dbReference type="ARBA" id="ARBA00004651"/>
    </source>
</evidence>
<evidence type="ECO:0000256" key="18">
    <source>
        <dbReference type="ARBA" id="ARBA00029893"/>
    </source>
</evidence>
<keyword evidence="15 24" id="KW-0472">Membrane</keyword>
<evidence type="ECO:0000256" key="15">
    <source>
        <dbReference type="ARBA" id="ARBA00023136"/>
    </source>
</evidence>
<keyword evidence="11 24" id="KW-0812">Transmembrane</keyword>
<protein>
    <recommendedName>
        <fullName evidence="7">Phosphatidate cytidylyltransferase</fullName>
        <ecNumber evidence="6">2.7.7.41</ecNumber>
    </recommendedName>
    <alternativeName>
        <fullName evidence="20">CDP-DAG synthase</fullName>
    </alternativeName>
    <alternativeName>
        <fullName evidence="22">CDP-DG synthase</fullName>
    </alternativeName>
    <alternativeName>
        <fullName evidence="18">CDP-diacylglycerol synthase</fullName>
    </alternativeName>
    <alternativeName>
        <fullName evidence="21">CDP-diglyceride pyrophosphorylase</fullName>
    </alternativeName>
    <alternativeName>
        <fullName evidence="23">CDP-diglyceride synthase</fullName>
    </alternativeName>
    <alternativeName>
        <fullName evidence="19">CTP:phosphatidate cytidylyltransferase</fullName>
    </alternativeName>
</protein>
<evidence type="ECO:0000256" key="23">
    <source>
        <dbReference type="ARBA" id="ARBA00033406"/>
    </source>
</evidence>
<evidence type="ECO:0000256" key="19">
    <source>
        <dbReference type="ARBA" id="ARBA00031825"/>
    </source>
</evidence>
<feature type="transmembrane region" description="Helical" evidence="24">
    <location>
        <begin position="61"/>
        <end position="79"/>
    </location>
</feature>
<feature type="transmembrane region" description="Helical" evidence="24">
    <location>
        <begin position="133"/>
        <end position="154"/>
    </location>
</feature>
<accession>A0ABT6FG90</accession>
<keyword evidence="10 25" id="KW-0808">Transferase</keyword>
<evidence type="ECO:0000256" key="16">
    <source>
        <dbReference type="ARBA" id="ARBA00023209"/>
    </source>
</evidence>
<keyword evidence="14" id="KW-0443">Lipid metabolism</keyword>
<evidence type="ECO:0000256" key="22">
    <source>
        <dbReference type="ARBA" id="ARBA00032743"/>
    </source>
</evidence>
<evidence type="ECO:0000256" key="6">
    <source>
        <dbReference type="ARBA" id="ARBA00012487"/>
    </source>
</evidence>
<name>A0ABT6FG90_9BACT</name>
<organism evidence="25 26">
    <name type="scientific">Paludisphaera mucosa</name>
    <dbReference type="NCBI Taxonomy" id="3030827"/>
    <lineage>
        <taxon>Bacteria</taxon>
        <taxon>Pseudomonadati</taxon>
        <taxon>Planctomycetota</taxon>
        <taxon>Planctomycetia</taxon>
        <taxon>Isosphaerales</taxon>
        <taxon>Isosphaeraceae</taxon>
        <taxon>Paludisphaera</taxon>
    </lineage>
</organism>
<feature type="transmembrane region" description="Helical" evidence="24">
    <location>
        <begin position="207"/>
        <end position="226"/>
    </location>
</feature>
<keyword evidence="8" id="KW-1003">Cell membrane</keyword>
<evidence type="ECO:0000256" key="21">
    <source>
        <dbReference type="ARBA" id="ARBA00032396"/>
    </source>
</evidence>
<comment type="caution">
    <text evidence="25">The sequence shown here is derived from an EMBL/GenBank/DDBJ whole genome shotgun (WGS) entry which is preliminary data.</text>
</comment>
<feature type="transmembrane region" description="Helical" evidence="24">
    <location>
        <begin position="30"/>
        <end position="49"/>
    </location>
</feature>
<feature type="transmembrane region" description="Helical" evidence="24">
    <location>
        <begin position="99"/>
        <end position="121"/>
    </location>
</feature>
<proteinExistence type="inferred from homology"/>
<feature type="transmembrane region" description="Helical" evidence="24">
    <location>
        <begin position="166"/>
        <end position="186"/>
    </location>
</feature>
<dbReference type="PANTHER" id="PTHR46382:SF1">
    <property type="entry name" value="PHOSPHATIDATE CYTIDYLYLTRANSFERASE"/>
    <property type="match status" value="1"/>
</dbReference>
<comment type="subcellular location">
    <subcellularLocation>
        <location evidence="2">Cell membrane</location>
        <topology evidence="2">Multi-pass membrane protein</topology>
    </subcellularLocation>
</comment>
<gene>
    <name evidence="25" type="ORF">PZE19_22530</name>
</gene>
<evidence type="ECO:0000256" key="1">
    <source>
        <dbReference type="ARBA" id="ARBA00001698"/>
    </source>
</evidence>
<evidence type="ECO:0000256" key="14">
    <source>
        <dbReference type="ARBA" id="ARBA00023098"/>
    </source>
</evidence>
<evidence type="ECO:0000256" key="8">
    <source>
        <dbReference type="ARBA" id="ARBA00022475"/>
    </source>
</evidence>
<evidence type="ECO:0000313" key="26">
    <source>
        <dbReference type="Proteomes" id="UP001216907"/>
    </source>
</evidence>
<dbReference type="PANTHER" id="PTHR46382">
    <property type="entry name" value="PHOSPHATIDATE CYTIDYLYLTRANSFERASE"/>
    <property type="match status" value="1"/>
</dbReference>
<evidence type="ECO:0000256" key="10">
    <source>
        <dbReference type="ARBA" id="ARBA00022679"/>
    </source>
</evidence>
<comment type="pathway">
    <text evidence="3">Phospholipid metabolism; CDP-diacylglycerol biosynthesis; CDP-diacylglycerol from sn-glycerol 3-phosphate: step 3/3.</text>
</comment>
<evidence type="ECO:0000256" key="13">
    <source>
        <dbReference type="ARBA" id="ARBA00022989"/>
    </source>
</evidence>
<dbReference type="Pfam" id="PF01148">
    <property type="entry name" value="CTP_transf_1"/>
    <property type="match status" value="1"/>
</dbReference>
<feature type="transmembrane region" description="Helical" evidence="24">
    <location>
        <begin position="7"/>
        <end position="24"/>
    </location>
</feature>
<dbReference type="RefSeq" id="WP_277862853.1">
    <property type="nucleotide sequence ID" value="NZ_JARRAG010000002.1"/>
</dbReference>
<dbReference type="Proteomes" id="UP001216907">
    <property type="component" value="Unassembled WGS sequence"/>
</dbReference>
<evidence type="ECO:0000256" key="3">
    <source>
        <dbReference type="ARBA" id="ARBA00005119"/>
    </source>
</evidence>
<keyword evidence="16" id="KW-0594">Phospholipid biosynthesis</keyword>
<evidence type="ECO:0000256" key="5">
    <source>
        <dbReference type="ARBA" id="ARBA00010185"/>
    </source>
</evidence>
<dbReference type="EC" id="2.7.7.41" evidence="6"/>
<comment type="pathway">
    <text evidence="4">Lipid metabolism.</text>
</comment>
<dbReference type="GO" id="GO:0004605">
    <property type="term" value="F:phosphatidate cytidylyltransferase activity"/>
    <property type="evidence" value="ECO:0007669"/>
    <property type="project" value="UniProtKB-EC"/>
</dbReference>
<evidence type="ECO:0000256" key="12">
    <source>
        <dbReference type="ARBA" id="ARBA00022695"/>
    </source>
</evidence>
<keyword evidence="9" id="KW-0444">Lipid biosynthesis</keyword>
<evidence type="ECO:0000256" key="24">
    <source>
        <dbReference type="SAM" id="Phobius"/>
    </source>
</evidence>
<evidence type="ECO:0000313" key="25">
    <source>
        <dbReference type="EMBL" id="MDG3006557.1"/>
    </source>
</evidence>
<feature type="transmembrane region" description="Helical" evidence="24">
    <location>
        <begin position="238"/>
        <end position="256"/>
    </location>
</feature>
<evidence type="ECO:0000256" key="20">
    <source>
        <dbReference type="ARBA" id="ARBA00032253"/>
    </source>
</evidence>
<keyword evidence="26" id="KW-1185">Reference proteome</keyword>
<keyword evidence="12 25" id="KW-0548">Nucleotidyltransferase</keyword>
<sequence length="302" mass="31518">MLRTRVVSGVLIVAALVLVLYVDQSLAPWFPLWFVLSALVMGATAWELIGLMAHTPARPSAAVVGGGLLAILAADWVPHISQFCQTSDPISGIVLDPGAAISVFAWPFLSFTAVLMATFVVESLKYDQPGRSMAAIAGTLLVVAYVGILGSFMVQMRWLDGCKHGLLPLAFLIATAKGADVGAYTFGRLVGRRKLWPAISPNKTIEGAVGGLIFSTAAALIVEAVARRLGITGLSWPGALGFGLVLGVVAQVGDLMESLIKRDCGRKDASATVPGFGGVLDVLDSLLFGAPVAYGLWACLGP</sequence>
<dbReference type="EMBL" id="JARRAG010000002">
    <property type="protein sequence ID" value="MDG3006557.1"/>
    <property type="molecule type" value="Genomic_DNA"/>
</dbReference>
<keyword evidence="13 24" id="KW-1133">Transmembrane helix</keyword>
<evidence type="ECO:0000256" key="11">
    <source>
        <dbReference type="ARBA" id="ARBA00022692"/>
    </source>
</evidence>